<dbReference type="Gene3D" id="1.20.1600.10">
    <property type="entry name" value="Outer membrane efflux proteins (OEP)"/>
    <property type="match status" value="1"/>
</dbReference>
<dbReference type="eggNOG" id="COG1538">
    <property type="taxonomic scope" value="Bacteria"/>
</dbReference>
<dbReference type="InterPro" id="IPR003423">
    <property type="entry name" value="OMP_efflux"/>
</dbReference>
<name>W0V777_9BURK</name>
<organism evidence="2 3">
    <name type="scientific">Janthinobacterium agaricidamnosum NBRC 102515 = DSM 9628</name>
    <dbReference type="NCBI Taxonomy" id="1349767"/>
    <lineage>
        <taxon>Bacteria</taxon>
        <taxon>Pseudomonadati</taxon>
        <taxon>Pseudomonadota</taxon>
        <taxon>Betaproteobacteria</taxon>
        <taxon>Burkholderiales</taxon>
        <taxon>Oxalobacteraceae</taxon>
        <taxon>Janthinobacterium</taxon>
    </lineage>
</organism>
<dbReference type="HOGENOM" id="CLU_012817_14_4_4"/>
<dbReference type="GO" id="GO:0015562">
    <property type="term" value="F:efflux transmembrane transporter activity"/>
    <property type="evidence" value="ECO:0007669"/>
    <property type="project" value="InterPro"/>
</dbReference>
<dbReference type="SUPFAM" id="SSF56954">
    <property type="entry name" value="Outer membrane efflux proteins (OEP)"/>
    <property type="match status" value="1"/>
</dbReference>
<dbReference type="KEGG" id="jag:GJA_2577"/>
<protein>
    <submittedName>
        <fullName evidence="2">Outer membrane efflux family protein</fullName>
    </submittedName>
</protein>
<reference evidence="2 3" key="1">
    <citation type="journal article" date="2015" name="Genome Announc.">
        <title>Genome Sequence of Mushroom Soft-Rot Pathogen Janthinobacterium agaricidamnosum.</title>
        <authorList>
            <person name="Graupner K."/>
            <person name="Lackner G."/>
            <person name="Hertweck C."/>
        </authorList>
    </citation>
    <scope>NUCLEOTIDE SEQUENCE [LARGE SCALE GENOMIC DNA]</scope>
    <source>
        <strain evidence="3">NBRC 102515 / DSM 9628</strain>
    </source>
</reference>
<evidence type="ECO:0000313" key="2">
    <source>
        <dbReference type="EMBL" id="CDG83208.1"/>
    </source>
</evidence>
<accession>W0V777</accession>
<gene>
    <name evidence="2" type="ORF">GJA_2577</name>
</gene>
<dbReference type="AlphaFoldDB" id="W0V777"/>
<dbReference type="RefSeq" id="WP_038492490.1">
    <property type="nucleotide sequence ID" value="NZ_BCTH01000042.1"/>
</dbReference>
<dbReference type="PANTHER" id="PTHR30203">
    <property type="entry name" value="OUTER MEMBRANE CATION EFFLUX PROTEIN"/>
    <property type="match status" value="1"/>
</dbReference>
<comment type="similarity">
    <text evidence="1">Belongs to the outer membrane factor (OMF) (TC 1.B.17) family.</text>
</comment>
<dbReference type="PATRIC" id="fig|1349767.4.peg.4307"/>
<proteinExistence type="inferred from homology"/>
<dbReference type="STRING" id="1349767.GJA_2577"/>
<dbReference type="Proteomes" id="UP000027604">
    <property type="component" value="Chromosome I"/>
</dbReference>
<sequence length="429" mass="45550">MKTTPISRALGALSLAAAVAVSPNTRSAELHAMSLEQAISYAQQHNSDLRVSALGVDSASAAVVAANAPPNPVLSLQTANINPYAGIGAGGLRSKTVDSSVRIDQLFERGGKRAFRVAAAEHLEQASRDDLHDARRQLRLLVSQAYYDVMAGRARLDVARQSAALFDSSLAAAVKRQKAGDLAVADVARVQVDTLRAHNDAAQAESDLYTLRMSLSLLIGQRPAMPLADAGTDWPAAPPPNPAEADSMLARRPDVLAAQSRLDAAIASRKLALASRSADITVGIQAEHYPTSISNTQGSGNSYGVALQIPLMLRYGYQGEIRAAEVAVDVAEENLERARKQARSDVLLGAEQARSAYERARRYDDGLLAAAKKSADAAEFAFQHGALGIMDLLDVRRTWRSTQLEAVAAHADYAKSLAAWTAAISEGKP</sequence>
<dbReference type="EMBL" id="HG322949">
    <property type="protein sequence ID" value="CDG83208.1"/>
    <property type="molecule type" value="Genomic_DNA"/>
</dbReference>
<keyword evidence="3" id="KW-1185">Reference proteome</keyword>
<evidence type="ECO:0000313" key="3">
    <source>
        <dbReference type="Proteomes" id="UP000027604"/>
    </source>
</evidence>
<dbReference type="InterPro" id="IPR010131">
    <property type="entry name" value="MdtP/NodT-like"/>
</dbReference>
<dbReference type="Pfam" id="PF02321">
    <property type="entry name" value="OEP"/>
    <property type="match status" value="2"/>
</dbReference>
<evidence type="ECO:0000256" key="1">
    <source>
        <dbReference type="ARBA" id="ARBA00007613"/>
    </source>
</evidence>
<dbReference type="OrthoDB" id="9763626at2"/>